<dbReference type="Pfam" id="PF26131">
    <property type="entry name" value="PAS-like"/>
    <property type="match status" value="1"/>
</dbReference>
<dbReference type="InterPro" id="IPR011006">
    <property type="entry name" value="CheY-like_superfamily"/>
</dbReference>
<dbReference type="Proteomes" id="UP000215453">
    <property type="component" value="Chromosome 3"/>
</dbReference>
<evidence type="ECO:0000256" key="2">
    <source>
        <dbReference type="ARBA" id="ARBA00012438"/>
    </source>
</evidence>
<dbReference type="SMART" id="SM00091">
    <property type="entry name" value="PAS"/>
    <property type="match status" value="2"/>
</dbReference>
<protein>
    <recommendedName>
        <fullName evidence="2">histidine kinase</fullName>
        <ecNumber evidence="2">2.7.13.3</ecNumber>
    </recommendedName>
</protein>
<dbReference type="Gene3D" id="3.40.50.2300">
    <property type="match status" value="1"/>
</dbReference>
<feature type="modified residue" description="4-aspartylphosphate" evidence="6">
    <location>
        <position position="793"/>
    </location>
</feature>
<dbReference type="PANTHER" id="PTHR43047:SF72">
    <property type="entry name" value="OSMOSENSING HISTIDINE PROTEIN KINASE SLN1"/>
    <property type="match status" value="1"/>
</dbReference>
<dbReference type="PRINTS" id="PR00344">
    <property type="entry name" value="BCTRLSENSOR"/>
</dbReference>
<dbReference type="SMART" id="SM00448">
    <property type="entry name" value="REC"/>
    <property type="match status" value="1"/>
</dbReference>
<dbReference type="GO" id="GO:0005886">
    <property type="term" value="C:plasma membrane"/>
    <property type="evidence" value="ECO:0007669"/>
    <property type="project" value="TreeGrafter"/>
</dbReference>
<dbReference type="SUPFAM" id="SSF47384">
    <property type="entry name" value="Homodimeric domain of signal transducing histidine kinase"/>
    <property type="match status" value="1"/>
</dbReference>
<keyword evidence="3 6" id="KW-0597">Phosphoprotein</keyword>
<dbReference type="InterPro" id="IPR001789">
    <property type="entry name" value="Sig_transdc_resp-reg_receiver"/>
</dbReference>
<dbReference type="PROSITE" id="PS50110">
    <property type="entry name" value="RESPONSE_REGULATORY"/>
    <property type="match status" value="1"/>
</dbReference>
<dbReference type="GO" id="GO:0000155">
    <property type="term" value="F:phosphorelay sensor kinase activity"/>
    <property type="evidence" value="ECO:0007669"/>
    <property type="project" value="InterPro"/>
</dbReference>
<evidence type="ECO:0000256" key="6">
    <source>
        <dbReference type="PROSITE-ProRule" id="PRU00169"/>
    </source>
</evidence>
<comment type="catalytic activity">
    <reaction evidence="1">
        <text>ATP + protein L-histidine = ADP + protein N-phospho-L-histidine.</text>
        <dbReference type="EC" id="2.7.13.3"/>
    </reaction>
</comment>
<sequence>MDKVTFCVDADPRPTCALDLAAENVLGTQYRNGALQEQNHLFDEIVGASESTGLKAWVVDNGQNGSLETAGETGIYAYTIDKRWRIIQWTTSAGRTSPKSAVHTPDGLDALPKLSLQDSAPAKSDPSTLNRKLRDALADRDDATGRLSNLLKMMEMVSVGMFEYDKEGRLVYGNKAFHNLSGLPHDEDTPMAWGNYVLEEDKLWLTDVWQRLTNGQSDTFDMRWVGSNPAENPGGQWVSAACVPTTDDAGNVITVSGCITDISAQKRSHQDAVKRAEALERAAASEKRFANFIKHSNVAFYTFNVDRSMAYCNREWFELSGHPEVPFDEIDWSAFINAENLAIVSKNWDTMIATKQPTKFQFDLNRTWSDGQGREMRASVLSCSYPELGEDGSVVAVAGTLTDITYLKWAEKLQKQRTDEAVEAKRQHEAFIDITCHEIRNPLGAVVHCADLISSNLTDMKALAESASSSPSSIIALQEQCAAALDSVGIITSCCAHQRRIVDDILTLSKLDSKLLTIAPSLTDLDNMLTELQKMFEADARKFDVQLRLEKDLGDVQWAMLDTGRLMQVLINLLTNAMKFTQKEAERIVTIGVGVSNSRPSEQDLDVDFIPAGIARERSYAGTGSGREIFLHFTVLDTGCGFDEEQKGRIFERFSQASPRTHSKYGGSGLGLFISREMIELQGGEIGVSSKPGCGAKFSFYISARTANAPAASNATEAVVKQRIKEHGGVKFCILVVEDNLVNQKVLRMQLQKLGHEVHVVNHGGEALEFLKTTTSSKGNESSPIRLSVVLMDIEMPVMNGLECTQKIREAESDGWLNGRLPIIAVSANARDQQLRSAMDHGVDDAITKPFRVADLLPKIERLVLS</sequence>
<dbReference type="InterPro" id="IPR003661">
    <property type="entry name" value="HisK_dim/P_dom"/>
</dbReference>
<dbReference type="PANTHER" id="PTHR43047">
    <property type="entry name" value="TWO-COMPONENT HISTIDINE PROTEIN KINASE"/>
    <property type="match status" value="1"/>
</dbReference>
<dbReference type="SUPFAM" id="SSF55874">
    <property type="entry name" value="ATPase domain of HSP90 chaperone/DNA topoisomerase II/histidine kinase"/>
    <property type="match status" value="1"/>
</dbReference>
<dbReference type="AlphaFoldDB" id="A0A1Y6LCB4"/>
<name>A0A1Y6LCB4_ZYMTR</name>
<dbReference type="InterPro" id="IPR000014">
    <property type="entry name" value="PAS"/>
</dbReference>
<dbReference type="SUPFAM" id="SSF52172">
    <property type="entry name" value="CheY-like"/>
    <property type="match status" value="1"/>
</dbReference>
<proteinExistence type="predicted"/>
<dbReference type="Gene3D" id="3.30.450.20">
    <property type="entry name" value="PAS domain"/>
    <property type="match status" value="2"/>
</dbReference>
<keyword evidence="4" id="KW-0808">Transferase</keyword>
<evidence type="ECO:0000259" key="10">
    <source>
        <dbReference type="PROSITE" id="PS50112"/>
    </source>
</evidence>
<dbReference type="InterPro" id="IPR013656">
    <property type="entry name" value="PAS_4"/>
</dbReference>
<dbReference type="Pfam" id="PF00072">
    <property type="entry name" value="Response_reg"/>
    <property type="match status" value="1"/>
</dbReference>
<dbReference type="NCBIfam" id="TIGR00229">
    <property type="entry name" value="sensory_box"/>
    <property type="match status" value="1"/>
</dbReference>
<dbReference type="GO" id="GO:0009927">
    <property type="term" value="F:histidine phosphotransfer kinase activity"/>
    <property type="evidence" value="ECO:0007669"/>
    <property type="project" value="TreeGrafter"/>
</dbReference>
<dbReference type="InterPro" id="IPR004358">
    <property type="entry name" value="Sig_transdc_His_kin-like_C"/>
</dbReference>
<dbReference type="Pfam" id="PF08448">
    <property type="entry name" value="PAS_4"/>
    <property type="match status" value="1"/>
</dbReference>
<organism evidence="11 12">
    <name type="scientific">Zymoseptoria tritici ST99CH_1A5</name>
    <dbReference type="NCBI Taxonomy" id="1276529"/>
    <lineage>
        <taxon>Eukaryota</taxon>
        <taxon>Fungi</taxon>
        <taxon>Dikarya</taxon>
        <taxon>Ascomycota</taxon>
        <taxon>Pezizomycotina</taxon>
        <taxon>Dothideomycetes</taxon>
        <taxon>Dothideomycetidae</taxon>
        <taxon>Mycosphaerellales</taxon>
        <taxon>Mycosphaerellaceae</taxon>
        <taxon>Zymoseptoria</taxon>
    </lineage>
</organism>
<keyword evidence="5" id="KW-0418">Kinase</keyword>
<evidence type="ECO:0000256" key="1">
    <source>
        <dbReference type="ARBA" id="ARBA00000085"/>
    </source>
</evidence>
<dbReference type="CDD" id="cd17546">
    <property type="entry name" value="REC_hyHK_CKI1_RcsC-like"/>
    <property type="match status" value="1"/>
</dbReference>
<dbReference type="Pfam" id="PF02518">
    <property type="entry name" value="HATPase_c"/>
    <property type="match status" value="1"/>
</dbReference>
<dbReference type="InterPro" id="IPR035965">
    <property type="entry name" value="PAS-like_dom_sf"/>
</dbReference>
<feature type="domain" description="PAS" evidence="10">
    <location>
        <begin position="146"/>
        <end position="187"/>
    </location>
</feature>
<dbReference type="PROSITE" id="PS50109">
    <property type="entry name" value="HIS_KIN"/>
    <property type="match status" value="1"/>
</dbReference>
<evidence type="ECO:0000313" key="11">
    <source>
        <dbReference type="EMBL" id="SMY22147.1"/>
    </source>
</evidence>
<evidence type="ECO:0000313" key="12">
    <source>
        <dbReference type="Proteomes" id="UP000215453"/>
    </source>
</evidence>
<evidence type="ECO:0000256" key="5">
    <source>
        <dbReference type="ARBA" id="ARBA00022777"/>
    </source>
</evidence>
<reference evidence="11 12" key="1">
    <citation type="submission" date="2016-10" db="EMBL/GenBank/DDBJ databases">
        <authorList>
            <person name="Varghese N."/>
        </authorList>
    </citation>
    <scope>NUCLEOTIDE SEQUENCE [LARGE SCALE GENOMIC DNA]</scope>
</reference>
<accession>A0A1Y6LCB4</accession>
<evidence type="ECO:0000256" key="3">
    <source>
        <dbReference type="ARBA" id="ARBA00022553"/>
    </source>
</evidence>
<gene>
    <name evidence="11" type="ORF">ZT1A5_G3586</name>
</gene>
<dbReference type="CDD" id="cd00130">
    <property type="entry name" value="PAS"/>
    <property type="match status" value="1"/>
</dbReference>
<evidence type="ECO:0000256" key="7">
    <source>
        <dbReference type="SAM" id="MobiDB-lite"/>
    </source>
</evidence>
<dbReference type="Gene3D" id="1.10.287.130">
    <property type="match status" value="1"/>
</dbReference>
<dbReference type="InterPro" id="IPR036097">
    <property type="entry name" value="HisK_dim/P_sf"/>
</dbReference>
<dbReference type="EC" id="2.7.13.3" evidence="2"/>
<dbReference type="InterPro" id="IPR058846">
    <property type="entry name" value="PAS-like"/>
</dbReference>
<dbReference type="PROSITE" id="PS50112">
    <property type="entry name" value="PAS"/>
    <property type="match status" value="1"/>
</dbReference>
<dbReference type="EMBL" id="LT882678">
    <property type="protein sequence ID" value="SMY22147.1"/>
    <property type="molecule type" value="Genomic_DNA"/>
</dbReference>
<dbReference type="InterPro" id="IPR003594">
    <property type="entry name" value="HATPase_dom"/>
</dbReference>
<dbReference type="InterPro" id="IPR036890">
    <property type="entry name" value="HATPase_C_sf"/>
</dbReference>
<dbReference type="Gene3D" id="3.30.565.10">
    <property type="entry name" value="Histidine kinase-like ATPase, C-terminal domain"/>
    <property type="match status" value="1"/>
</dbReference>
<dbReference type="SMART" id="SM00387">
    <property type="entry name" value="HATPase_c"/>
    <property type="match status" value="1"/>
</dbReference>
<dbReference type="SMART" id="SM00388">
    <property type="entry name" value="HisKA"/>
    <property type="match status" value="1"/>
</dbReference>
<feature type="region of interest" description="Disordered" evidence="7">
    <location>
        <begin position="95"/>
        <end position="128"/>
    </location>
</feature>
<evidence type="ECO:0000259" key="9">
    <source>
        <dbReference type="PROSITE" id="PS50110"/>
    </source>
</evidence>
<feature type="domain" description="Response regulatory" evidence="9">
    <location>
        <begin position="733"/>
        <end position="864"/>
    </location>
</feature>
<evidence type="ECO:0000256" key="4">
    <source>
        <dbReference type="ARBA" id="ARBA00022679"/>
    </source>
</evidence>
<feature type="domain" description="Histidine kinase" evidence="8">
    <location>
        <begin position="434"/>
        <end position="706"/>
    </location>
</feature>
<evidence type="ECO:0000259" key="8">
    <source>
        <dbReference type="PROSITE" id="PS50109"/>
    </source>
</evidence>
<dbReference type="InterPro" id="IPR005467">
    <property type="entry name" value="His_kinase_dom"/>
</dbReference>
<dbReference type="SUPFAM" id="SSF55785">
    <property type="entry name" value="PYP-like sensor domain (PAS domain)"/>
    <property type="match status" value="2"/>
</dbReference>
<dbReference type="CDD" id="cd00082">
    <property type="entry name" value="HisKA"/>
    <property type="match status" value="1"/>
</dbReference>